<name>A0ABX7P4W5_9BACT</name>
<accession>A0ABX7P4W5</accession>
<dbReference type="InterPro" id="IPR021655">
    <property type="entry name" value="Put_metal-bd"/>
</dbReference>
<reference evidence="2 3" key="1">
    <citation type="submission" date="2021-02" db="EMBL/GenBank/DDBJ databases">
        <title>De Novo genome assembly of isolated myxobacteria.</title>
        <authorList>
            <person name="Stevens D.C."/>
        </authorList>
    </citation>
    <scope>NUCLEOTIDE SEQUENCE [LARGE SCALE GENOMIC DNA]</scope>
    <source>
        <strain evidence="3">SCPEA02</strain>
    </source>
</reference>
<sequence>MKMEISFNFNAGCIEVRARDQASPDKTSRGTVEVFNRGATERQVVISVQRKDDWSRTLELVSIAHERSCSGAEVAQASQTVTLDTAGVKTVKVALNAVDEDGDGYVPTSAGGTDCDDNDGAVSQRSFYRDADGDGYGAGEPVKGCVAPSQYVARDGDCDDTTTERAPGRAEVCDGIDNNCANGIDDGLVLSSFYLDADHDGVGAGPVVKACTAPPNHVATNNDCDDNDSERKPGLAEVCDDKDNDCNNRVDDGLAVSTFYRDADGDGFGKASDSQQKCRAPTGYVATSTDCDDDKAAVNPNAQEVCNDIDDNCRNGTDEGFNKTWYRDGDGDTYGKQSDSLTGCMQPAGYVAPTSAFDCDDGNGAVNPGATEKCNEIDDNCVGGADEPFTSGTTRKGASCATPCSGIYVCNAAQDGTSCNAPAPTNYYTDADGDGDGAASATAQPICPGQSVPANTASRNTDCDDNDKYNKGNGTEVCDQRDNNCDTTADENNVCMGAGWKPLVEPAIGTKDWNTVAINKDSASGYPVWIAGANGVLARRNGAGETFTSFDGACGTTTWNAAWVSSDGSVFLAGSGGRVAQHNGTTCVQQHPLPGGGNGTGIIGFDGSPTNLFVVDDNGRLHSWASGSAPVQVDDNARVYRDIHGIDDTRVLIAAQESGGNHKPIIESYTGGGNTSGMGGVTGPNDTSIRGIWMTSAAIAYAVGDSSNILRWGGGNWSAVTPPATANYTSVCAPDRTSVYVTDDVGVIRRYTGTQWLAPLYTAFPAGPLRDVVSVNPSNIWAVGPGGRVIHFPELP</sequence>
<evidence type="ECO:0000313" key="2">
    <source>
        <dbReference type="EMBL" id="QSQ25514.1"/>
    </source>
</evidence>
<feature type="region of interest" description="Disordered" evidence="1">
    <location>
        <begin position="436"/>
        <end position="466"/>
    </location>
</feature>
<proteinExistence type="predicted"/>
<gene>
    <name evidence="2" type="ORF">JY651_11515</name>
</gene>
<dbReference type="EMBL" id="CP071090">
    <property type="protein sequence ID" value="QSQ25514.1"/>
    <property type="molecule type" value="Genomic_DNA"/>
</dbReference>
<organism evidence="2 3">
    <name type="scientific">Pyxidicoccus parkwayensis</name>
    <dbReference type="NCBI Taxonomy" id="2813578"/>
    <lineage>
        <taxon>Bacteria</taxon>
        <taxon>Pseudomonadati</taxon>
        <taxon>Myxococcota</taxon>
        <taxon>Myxococcia</taxon>
        <taxon>Myxococcales</taxon>
        <taxon>Cystobacterineae</taxon>
        <taxon>Myxococcaceae</taxon>
        <taxon>Pyxidicoccus</taxon>
    </lineage>
</organism>
<keyword evidence="3" id="KW-1185">Reference proteome</keyword>
<dbReference type="Proteomes" id="UP000662747">
    <property type="component" value="Chromosome"/>
</dbReference>
<evidence type="ECO:0000313" key="3">
    <source>
        <dbReference type="Proteomes" id="UP000662747"/>
    </source>
</evidence>
<evidence type="ECO:0000256" key="1">
    <source>
        <dbReference type="SAM" id="MobiDB-lite"/>
    </source>
</evidence>
<dbReference type="Pfam" id="PF11617">
    <property type="entry name" value="Cu-binding_MopE"/>
    <property type="match status" value="5"/>
</dbReference>
<protein>
    <submittedName>
        <fullName evidence="2">Metal-binding motif-containing protein</fullName>
    </submittedName>
</protein>